<evidence type="ECO:0000313" key="2">
    <source>
        <dbReference type="EMBL" id="KAK3172425.1"/>
    </source>
</evidence>
<feature type="compositionally biased region" description="Basic and acidic residues" evidence="1">
    <location>
        <begin position="1405"/>
        <end position="1421"/>
    </location>
</feature>
<feature type="compositionally biased region" description="Acidic residues" evidence="1">
    <location>
        <begin position="285"/>
        <end position="296"/>
    </location>
</feature>
<dbReference type="EMBL" id="JASNWA010000007">
    <property type="protein sequence ID" value="KAK3172425.1"/>
    <property type="molecule type" value="Genomic_DNA"/>
</dbReference>
<feature type="region of interest" description="Disordered" evidence="1">
    <location>
        <begin position="1700"/>
        <end position="1725"/>
    </location>
</feature>
<name>A0AAD9Z6R1_9LECA</name>
<reference evidence="2" key="1">
    <citation type="submission" date="2022-11" db="EMBL/GenBank/DDBJ databases">
        <title>Chromosomal genome sequence assembly and mating type (MAT) locus characterization of the leprose asexual lichenized fungus Lepraria neglecta (Nyl.) Erichsen.</title>
        <authorList>
            <person name="Allen J.L."/>
            <person name="Pfeffer B."/>
        </authorList>
    </citation>
    <scope>NUCLEOTIDE SEQUENCE</scope>
    <source>
        <strain evidence="2">Allen 5258</strain>
    </source>
</reference>
<proteinExistence type="predicted"/>
<feature type="region of interest" description="Disordered" evidence="1">
    <location>
        <begin position="664"/>
        <end position="688"/>
    </location>
</feature>
<keyword evidence="3" id="KW-1185">Reference proteome</keyword>
<protein>
    <submittedName>
        <fullName evidence="2">Uncharacterized protein</fullName>
    </submittedName>
</protein>
<gene>
    <name evidence="2" type="ORF">OEA41_005747</name>
</gene>
<feature type="compositionally biased region" description="Basic and acidic residues" evidence="1">
    <location>
        <begin position="1369"/>
        <end position="1380"/>
    </location>
</feature>
<feature type="compositionally biased region" description="Polar residues" evidence="1">
    <location>
        <begin position="1381"/>
        <end position="1401"/>
    </location>
</feature>
<feature type="compositionally biased region" description="Basic residues" evidence="1">
    <location>
        <begin position="1700"/>
        <end position="1711"/>
    </location>
</feature>
<organism evidence="2 3">
    <name type="scientific">Lepraria neglecta</name>
    <dbReference type="NCBI Taxonomy" id="209136"/>
    <lineage>
        <taxon>Eukaryota</taxon>
        <taxon>Fungi</taxon>
        <taxon>Dikarya</taxon>
        <taxon>Ascomycota</taxon>
        <taxon>Pezizomycotina</taxon>
        <taxon>Lecanoromycetes</taxon>
        <taxon>OSLEUM clade</taxon>
        <taxon>Lecanoromycetidae</taxon>
        <taxon>Lecanorales</taxon>
        <taxon>Lecanorineae</taxon>
        <taxon>Stereocaulaceae</taxon>
        <taxon>Lepraria</taxon>
    </lineage>
</organism>
<feature type="compositionally biased region" description="Acidic residues" evidence="1">
    <location>
        <begin position="1716"/>
        <end position="1725"/>
    </location>
</feature>
<feature type="region of interest" description="Disordered" evidence="1">
    <location>
        <begin position="1369"/>
        <end position="1463"/>
    </location>
</feature>
<dbReference type="Proteomes" id="UP001276659">
    <property type="component" value="Unassembled WGS sequence"/>
</dbReference>
<comment type="caution">
    <text evidence="2">The sequence shown here is derived from an EMBL/GenBank/DDBJ whole genome shotgun (WGS) entry which is preliminary data.</text>
</comment>
<sequence length="1725" mass="195717">MRTKNVVSDGFNEYTRQNLASSKQDEPSARTLVHSFIQDTRRAFSLQLSEIQDKAIGLESPLLPRTFLDHGPAIRPVLATKIIRCVDDLSNMPLQYPEVPQITKEDIISAIRDLFEERRALTSEAGRKQRPLSWILLRDTIGSRFFYKSGTRRGSVASQIVYEDVSDCFPKAFWDAQHTCLDPKKREAFKVVDPELVENNLELLFSRAALRKFSGSNTFIKILACLYGRYREHFAKSRYKVLYQKIKQGSKLAEACFFNDKVTGQRRQREVKVGIYYSTTGFDGDSSESDTEEPSSDIEPQKDMARCARNSSRNCKRLRDRILSKFHPSEAVSLFEASGLSQVNQHLLHELKSFARRIHSSVIPEVENEDEEITLLYLCQAIVALARCGQFLATDSNTTGIKVQDIMSLLPGHAMTAAAFHFTVSSSIALRATMTVSIVPPSLVAKCLSNSTPTDYGQLAGYFCPLDFKDEYYVPRTVIIHDINSCCALAVCEVTTAKRHHTENTGETRVSTTCAIVTIFSRSMEDKDRTIFEQTLEGLLKIVFPEPLDPTTLSIPVRSAWWTLADSPATEIVWRESLEITPACPNDASLILIHAVFGILGHVRRSTLGLLMGWESFRTDGPQPLPLTQHPVNIENARRLASSQVSEFLERETRLDCTYGRMASKGMEGKKDSEPAGLSSTDDEEAQEFVESISNSDINQHVEHDPAAFEESERYGLNGRFQKLADPRLDSPSHPRFQKPFANLPKVKYDLRETNNEACISDRINQLLTQEELDFYKYTAERDNIIGDASQRMTHIVDDNSNPQKWHPAVLRHRRRFGDKLRINASLMLSFNNYKEAAASGFSTTYWQWSIANALSSERERIVSRCTNLRNQSLDIQFVLGQDELTEELLDKLREIDVDNPTTTGDYNTCYLCIVFLPSELPGASRFKIILYFGSATSELGEASRLRTHELIMAKGHKEILPLRRLDDNSRYQHISLFHEIATLPGAIRKFCAVHRFPQIQNNSLAAMDAKILAYECENICIISMGKLSLGSRRNGNSILRKLCGDLTNYFREERLEPDFRHLFDVANRCQPMTQPLQAPFYNSRGKEIYDKLSVLWLQTCKLSLSLAEADRLLKELEGDSFDPLELSPGALYRKHTFLGDFTKLDVSNRKTFMPDFVYKRIQQIARAKIYEEAASRSPSFVQWEGERSIVKSGGLQRIQKSICWSVKSQLQRDYRHSAKSFDAVWQSELVSSVILVQYSKLAFVLSKGYVTPDAWEAWSVLPAWMPPETSLFHDNQMDARTQDEGRSGSSSSLVSTPQDVLDTLAELQARYDARAWNNQPREVEEQSLEHLAHASGSRGTNKGAFEWLQERVSIKAIKSCFAVGERAVARREAEKKPEVSDTTSAISSLSMIQRAQQQGKRSAGRKETRGAPARLEDPKTKVIKTKYSRGKNGSETPPDLKHLEKKSRQQRKAPLQENESKAICRPKKFNRSIEGGVNPLMEDRPLVVSPIRSLRQETITQYLIRLHSLLPDQCRQINSKEDLELLNILALRSDSERITLAKELVAKHNDSKFNQWRFLERYVWDQPVTKSTDDIATINALQPFAPKAIEKRKQLVSEFSKRVDLDSGLIDSNYQYLRCSEQGLIQLWKQDEDGSCLFDQLEARYQEHVHSSTAHGVLCQQCGDQFSTQSILDDHNSKYIKCIGRYEPCCWDIVATKGNGKKKTAGKNRSKSVEILDDAEPTSS</sequence>
<evidence type="ECO:0000313" key="3">
    <source>
        <dbReference type="Proteomes" id="UP001276659"/>
    </source>
</evidence>
<accession>A0AAD9Z6R1</accession>
<feature type="region of interest" description="Disordered" evidence="1">
    <location>
        <begin position="283"/>
        <end position="304"/>
    </location>
</feature>
<evidence type="ECO:0000256" key="1">
    <source>
        <dbReference type="SAM" id="MobiDB-lite"/>
    </source>
</evidence>